<dbReference type="EMBL" id="JACHHB010000016">
    <property type="protein sequence ID" value="MBB5174788.1"/>
    <property type="molecule type" value="Genomic_DNA"/>
</dbReference>
<dbReference type="NCBIfam" id="NF046065">
    <property type="entry name" value="MtxRegRemB"/>
    <property type="match status" value="1"/>
</dbReference>
<keyword evidence="2" id="KW-1185">Reference proteome</keyword>
<evidence type="ECO:0000313" key="1">
    <source>
        <dbReference type="EMBL" id="MBB5174788.1"/>
    </source>
</evidence>
<comment type="caution">
    <text evidence="1">The sequence shown here is derived from an EMBL/GenBank/DDBJ whole genome shotgun (WGS) entry which is preliminary data.</text>
</comment>
<gene>
    <name evidence="1" type="ORF">HNQ41_003006</name>
</gene>
<dbReference type="RefSeq" id="WP_184665194.1">
    <property type="nucleotide sequence ID" value="NZ_JACHHB010000016.1"/>
</dbReference>
<sequence>MFVHIGSDTVIRSRDIVAILESQNQGSTQVNQDFVNSYSEEKDDRIEVTEDETKSVVVTTEKVYMSPISSMTLKRRAEQASDFEDESEFE</sequence>
<protein>
    <recommendedName>
        <fullName evidence="3">DUF370 domain-containing protein</fullName>
    </recommendedName>
</protein>
<reference evidence="1 2" key="1">
    <citation type="submission" date="2020-08" db="EMBL/GenBank/DDBJ databases">
        <title>Genomic Encyclopedia of Type Strains, Phase IV (KMG-IV): sequencing the most valuable type-strain genomes for metagenomic binning, comparative biology and taxonomic classification.</title>
        <authorList>
            <person name="Goeker M."/>
        </authorList>
    </citation>
    <scope>NUCLEOTIDE SEQUENCE [LARGE SCALE GENOMIC DNA]</scope>
    <source>
        <strain evidence="1 2">DSM 24696</strain>
    </source>
</reference>
<name>A0A840QU21_9BACI</name>
<accession>A0A840QU21</accession>
<dbReference type="Proteomes" id="UP000551878">
    <property type="component" value="Unassembled WGS sequence"/>
</dbReference>
<dbReference type="Pfam" id="PF04025">
    <property type="entry name" value="RemA-like"/>
    <property type="match status" value="1"/>
</dbReference>
<proteinExistence type="predicted"/>
<evidence type="ECO:0000313" key="2">
    <source>
        <dbReference type="Proteomes" id="UP000551878"/>
    </source>
</evidence>
<evidence type="ECO:0008006" key="3">
    <source>
        <dbReference type="Google" id="ProtNLM"/>
    </source>
</evidence>
<dbReference type="InterPro" id="IPR007169">
    <property type="entry name" value="RemA-like"/>
</dbReference>
<organism evidence="1 2">
    <name type="scientific">Texcoconibacillus texcoconensis</name>
    <dbReference type="NCBI Taxonomy" id="1095777"/>
    <lineage>
        <taxon>Bacteria</taxon>
        <taxon>Bacillati</taxon>
        <taxon>Bacillota</taxon>
        <taxon>Bacilli</taxon>
        <taxon>Bacillales</taxon>
        <taxon>Bacillaceae</taxon>
        <taxon>Texcoconibacillus</taxon>
    </lineage>
</organism>
<dbReference type="AlphaFoldDB" id="A0A840QU21"/>